<feature type="region of interest" description="Disordered" evidence="1">
    <location>
        <begin position="54"/>
        <end position="90"/>
    </location>
</feature>
<accession>A0A6A6G718</accession>
<dbReference type="Proteomes" id="UP000799538">
    <property type="component" value="Unassembled WGS sequence"/>
</dbReference>
<evidence type="ECO:0000313" key="2">
    <source>
        <dbReference type="EMBL" id="KAF2221369.1"/>
    </source>
</evidence>
<keyword evidence="3" id="KW-1185">Reference proteome</keyword>
<gene>
    <name evidence="2" type="ORF">BDZ85DRAFT_283442</name>
</gene>
<proteinExistence type="predicted"/>
<organism evidence="2 3">
    <name type="scientific">Elsinoe ampelina</name>
    <dbReference type="NCBI Taxonomy" id="302913"/>
    <lineage>
        <taxon>Eukaryota</taxon>
        <taxon>Fungi</taxon>
        <taxon>Dikarya</taxon>
        <taxon>Ascomycota</taxon>
        <taxon>Pezizomycotina</taxon>
        <taxon>Dothideomycetes</taxon>
        <taxon>Dothideomycetidae</taxon>
        <taxon>Myriangiales</taxon>
        <taxon>Elsinoaceae</taxon>
        <taxon>Elsinoe</taxon>
    </lineage>
</organism>
<dbReference type="OrthoDB" id="5398685at2759"/>
<protein>
    <submittedName>
        <fullName evidence="2">Uncharacterized protein</fullName>
    </submittedName>
</protein>
<reference evidence="3" key="1">
    <citation type="journal article" date="2020" name="Stud. Mycol.">
        <title>101 Dothideomycetes genomes: A test case for predicting lifestyles and emergence of pathogens.</title>
        <authorList>
            <person name="Haridas S."/>
            <person name="Albert R."/>
            <person name="Binder M."/>
            <person name="Bloem J."/>
            <person name="LaButti K."/>
            <person name="Salamov A."/>
            <person name="Andreopoulos B."/>
            <person name="Baker S."/>
            <person name="Barry K."/>
            <person name="Bills G."/>
            <person name="Bluhm B."/>
            <person name="Cannon C."/>
            <person name="Castanera R."/>
            <person name="Culley D."/>
            <person name="Daum C."/>
            <person name="Ezra D."/>
            <person name="Gonzalez J."/>
            <person name="Henrissat B."/>
            <person name="Kuo A."/>
            <person name="Liang C."/>
            <person name="Lipzen A."/>
            <person name="Lutzoni F."/>
            <person name="Magnuson J."/>
            <person name="Mondo S."/>
            <person name="Nolan M."/>
            <person name="Ohm R."/>
            <person name="Pangilinan J."/>
            <person name="Park H.-J."/>
            <person name="Ramirez L."/>
            <person name="Alfaro M."/>
            <person name="Sun H."/>
            <person name="Tritt A."/>
            <person name="Yoshinaga Y."/>
            <person name="Zwiers L.-H."/>
            <person name="Turgeon B."/>
            <person name="Goodwin S."/>
            <person name="Spatafora J."/>
            <person name="Crous P."/>
            <person name="Grigoriev I."/>
        </authorList>
    </citation>
    <scope>NUCLEOTIDE SEQUENCE [LARGE SCALE GENOMIC DNA]</scope>
    <source>
        <strain evidence="3">CECT 20119</strain>
    </source>
</reference>
<evidence type="ECO:0000256" key="1">
    <source>
        <dbReference type="SAM" id="MobiDB-lite"/>
    </source>
</evidence>
<name>A0A6A6G718_9PEZI</name>
<dbReference type="AlphaFoldDB" id="A0A6A6G718"/>
<dbReference type="EMBL" id="ML992510">
    <property type="protein sequence ID" value="KAF2221369.1"/>
    <property type="molecule type" value="Genomic_DNA"/>
</dbReference>
<sequence length="90" mass="9671">MAGDEQDRANAISADGEMAKAFQALAQGEQTATQLENHLTKLEARIDELMKQANENQTLAESAASEERSRSAADSTIQKSDQEKSTGSSQ</sequence>
<evidence type="ECO:0000313" key="3">
    <source>
        <dbReference type="Proteomes" id="UP000799538"/>
    </source>
</evidence>